<organism evidence="2">
    <name type="scientific">Auxenochlorella protothecoides</name>
    <name type="common">Green microalga</name>
    <name type="synonym">Chlorella protothecoides</name>
    <dbReference type="NCBI Taxonomy" id="3075"/>
    <lineage>
        <taxon>Eukaryota</taxon>
        <taxon>Viridiplantae</taxon>
        <taxon>Chlorophyta</taxon>
        <taxon>core chlorophytes</taxon>
        <taxon>Trebouxiophyceae</taxon>
        <taxon>Chlorellales</taxon>
        <taxon>Chlorellaceae</taxon>
        <taxon>Auxenochlorella</taxon>
    </lineage>
</organism>
<dbReference type="Pfam" id="PF09325">
    <property type="entry name" value="Vps5"/>
    <property type="match status" value="1"/>
</dbReference>
<dbReference type="AlphaFoldDB" id="A0A1D1ZVG7"/>
<dbReference type="InterPro" id="IPR015404">
    <property type="entry name" value="Vps5_C"/>
</dbReference>
<protein>
    <recommendedName>
        <fullName evidence="1">Sorting nexin/Vps5-like C-terminal domain-containing protein</fullName>
    </recommendedName>
</protein>
<dbReference type="GO" id="GO:0005768">
    <property type="term" value="C:endosome"/>
    <property type="evidence" value="ECO:0007669"/>
    <property type="project" value="TreeGrafter"/>
</dbReference>
<dbReference type="EMBL" id="GDKF01007929">
    <property type="protein sequence ID" value="JAT70693.1"/>
    <property type="molecule type" value="Transcribed_RNA"/>
</dbReference>
<accession>A0A1D1ZVG7</accession>
<name>A0A1D1ZVG7_AUXPR</name>
<dbReference type="PANTHER" id="PTHR10555">
    <property type="entry name" value="SORTING NEXIN"/>
    <property type="match status" value="1"/>
</dbReference>
<dbReference type="GO" id="GO:0035091">
    <property type="term" value="F:phosphatidylinositol binding"/>
    <property type="evidence" value="ECO:0007669"/>
    <property type="project" value="TreeGrafter"/>
</dbReference>
<dbReference type="Gene3D" id="1.20.1270.60">
    <property type="entry name" value="Arfaptin homology (AH) domain/BAR domain"/>
    <property type="match status" value="1"/>
</dbReference>
<dbReference type="SUPFAM" id="SSF103657">
    <property type="entry name" value="BAR/IMD domain-like"/>
    <property type="match status" value="1"/>
</dbReference>
<evidence type="ECO:0000313" key="2">
    <source>
        <dbReference type="EMBL" id="JAT70693.1"/>
    </source>
</evidence>
<sequence length="276" mass="28647">FAREVARTAGEAGGAGVLAAAASGSPAAAVASAVSLLRSLGASASGLVSRQLAPPSEEEEDGEYLRVRGYLHRLERHVAEVHGQAARLARHQAALADALTGFGEAVADLGADRESCAPRELAALSERSEAAACAAHGLAIRLAREVEAPLKEAARALLAVQRATADRSAALGALSSARADVDARRSRLARLRGTPGIREERVAEAERDLAHAQRKADAAKEVYNAIATRMSSELVAFQRQRAEELSAVLRRFATLVAAGEGAAAKTWAPLARGADA</sequence>
<evidence type="ECO:0000259" key="1">
    <source>
        <dbReference type="Pfam" id="PF09325"/>
    </source>
</evidence>
<feature type="domain" description="Sorting nexin/Vps5-like C-terminal" evidence="1">
    <location>
        <begin position="57"/>
        <end position="252"/>
    </location>
</feature>
<reference evidence="2" key="1">
    <citation type="submission" date="2015-08" db="EMBL/GenBank/DDBJ databases">
        <authorList>
            <person name="Babu N.S."/>
            <person name="Beckwith C.J."/>
            <person name="Beseler K.G."/>
            <person name="Brison A."/>
            <person name="Carone J.V."/>
            <person name="Caskin T.P."/>
            <person name="Diamond M."/>
            <person name="Durham M.E."/>
            <person name="Foxe J.M."/>
            <person name="Go M."/>
            <person name="Henderson B.A."/>
            <person name="Jones I.B."/>
            <person name="McGettigan J.A."/>
            <person name="Micheletti S.J."/>
            <person name="Nasrallah M.E."/>
            <person name="Ortiz D."/>
            <person name="Piller C.R."/>
            <person name="Privatt S.R."/>
            <person name="Schneider S.L."/>
            <person name="Sharp S."/>
            <person name="Smith T.C."/>
            <person name="Stanton J.D."/>
            <person name="Ullery H.E."/>
            <person name="Wilson R.J."/>
            <person name="Serrano M.G."/>
            <person name="Buck G."/>
            <person name="Lee V."/>
            <person name="Wang Y."/>
            <person name="Carvalho R."/>
            <person name="Voegtly L."/>
            <person name="Shi R."/>
            <person name="Duckworth R."/>
            <person name="Johnson A."/>
            <person name="Loviza R."/>
            <person name="Walstead R."/>
            <person name="Shah Z."/>
            <person name="Kiflezghi M."/>
            <person name="Wade K."/>
            <person name="Ball S.L."/>
            <person name="Bradley K.W."/>
            <person name="Asai D.J."/>
            <person name="Bowman C.A."/>
            <person name="Russell D.A."/>
            <person name="Pope W.H."/>
            <person name="Jacobs-Sera D."/>
            <person name="Hendrix R.W."/>
            <person name="Hatfull G.F."/>
        </authorList>
    </citation>
    <scope>NUCLEOTIDE SEQUENCE</scope>
</reference>
<dbReference type="InterPro" id="IPR027267">
    <property type="entry name" value="AH/BAR_dom_sf"/>
</dbReference>
<dbReference type="PANTHER" id="PTHR10555:SF170">
    <property type="entry name" value="FI18122P1"/>
    <property type="match status" value="1"/>
</dbReference>
<gene>
    <name evidence="2" type="ORF">g.29630</name>
</gene>
<feature type="non-terminal residue" evidence="2">
    <location>
        <position position="1"/>
    </location>
</feature>
<proteinExistence type="predicted"/>